<dbReference type="OrthoDB" id="9126822at2"/>
<sequence>MGIFYIGHPPDQYNGSPAESVRLCAQNPALHGGWPIKAKEYSSDASFNARDFCSMVLQSIGPVILIQSVKQSIIEEVRVRVGTRVPVLVECIGNVADLRSVLVRAQAQFQSGEPLVALDVIVGLLMIRKLEQERMWTGNSKGYMWVSDIPKGRGLDAKYAPRVAHVLNILFQHELIVFKTSNGKKKYALNPDRRKEIYEILRDRKLPSEVNRLLLRHPATETVRALDALDDYDSPPERV</sequence>
<evidence type="ECO:0000313" key="2">
    <source>
        <dbReference type="Proteomes" id="UP000389128"/>
    </source>
</evidence>
<comment type="caution">
    <text evidence="1">The sequence shown here is derived from an EMBL/GenBank/DDBJ whole genome shotgun (WGS) entry which is preliminary data.</text>
</comment>
<accession>A0A6C2CAF0</accession>
<name>A0A6C2CAF0_9RHOO</name>
<gene>
    <name evidence="1" type="ORF">ETQ85_24615</name>
</gene>
<protein>
    <submittedName>
        <fullName evidence="1">Uncharacterized protein</fullName>
    </submittedName>
</protein>
<keyword evidence="2" id="KW-1185">Reference proteome</keyword>
<reference evidence="1 2" key="1">
    <citation type="submission" date="2019-01" db="EMBL/GenBank/DDBJ databases">
        <title>Zoogloea oleivorans genome sequencing and assembly.</title>
        <authorList>
            <person name="Tancsics A."/>
            <person name="Farkas M."/>
            <person name="Kriszt B."/>
            <person name="Maroti G."/>
            <person name="Horvath B."/>
        </authorList>
    </citation>
    <scope>NUCLEOTIDE SEQUENCE [LARGE SCALE GENOMIC DNA]</scope>
    <source>
        <strain evidence="1 2">Buc</strain>
    </source>
</reference>
<organism evidence="1 2">
    <name type="scientific">Zoogloea oleivorans</name>
    <dbReference type="NCBI Taxonomy" id="1552750"/>
    <lineage>
        <taxon>Bacteria</taxon>
        <taxon>Pseudomonadati</taxon>
        <taxon>Pseudomonadota</taxon>
        <taxon>Betaproteobacteria</taxon>
        <taxon>Rhodocyclales</taxon>
        <taxon>Zoogloeaceae</taxon>
        <taxon>Zoogloea</taxon>
    </lineage>
</organism>
<dbReference type="EMBL" id="SDKK01000044">
    <property type="protein sequence ID" value="TYC51131.1"/>
    <property type="molecule type" value="Genomic_DNA"/>
</dbReference>
<dbReference type="RefSeq" id="WP_148581653.1">
    <property type="nucleotide sequence ID" value="NZ_SDKK01000044.1"/>
</dbReference>
<dbReference type="AlphaFoldDB" id="A0A6C2CAF0"/>
<dbReference type="Proteomes" id="UP000389128">
    <property type="component" value="Unassembled WGS sequence"/>
</dbReference>
<evidence type="ECO:0000313" key="1">
    <source>
        <dbReference type="EMBL" id="TYC51131.1"/>
    </source>
</evidence>
<proteinExistence type="predicted"/>